<gene>
    <name evidence="2" type="ORF">J116_000925</name>
</gene>
<evidence type="ECO:0000313" key="2">
    <source>
        <dbReference type="EMBL" id="OEJ93256.1"/>
    </source>
</evidence>
<evidence type="ECO:0000313" key="3">
    <source>
        <dbReference type="Proteomes" id="UP000095329"/>
    </source>
</evidence>
<keyword evidence="3" id="KW-1185">Reference proteome</keyword>
<dbReference type="Proteomes" id="UP000095329">
    <property type="component" value="Unassembled WGS sequence"/>
</dbReference>
<evidence type="ECO:0000256" key="1">
    <source>
        <dbReference type="SAM" id="MobiDB-lite"/>
    </source>
</evidence>
<dbReference type="RefSeq" id="WP_023591246.1">
    <property type="nucleotide sequence ID" value="NZ_ASHX02000001.1"/>
</dbReference>
<organism evidence="2 3">
    <name type="scientific">Streptomyces thermolilacinus SPC6</name>
    <dbReference type="NCBI Taxonomy" id="1306406"/>
    <lineage>
        <taxon>Bacteria</taxon>
        <taxon>Bacillati</taxon>
        <taxon>Actinomycetota</taxon>
        <taxon>Actinomycetes</taxon>
        <taxon>Kitasatosporales</taxon>
        <taxon>Streptomycetaceae</taxon>
        <taxon>Streptomyces</taxon>
    </lineage>
</organism>
<feature type="region of interest" description="Disordered" evidence="1">
    <location>
        <begin position="1"/>
        <end position="55"/>
    </location>
</feature>
<sequence length="151" mass="15814">MLKQDVRLKKRALAASHRPPRTEAAAAQDAAPPPRDDIEALGKASNAEKMNEAKPKEFAKDAFIRAVEKAVADRAPKSLDEADKFAGSGKADEVRAEVHGKVGDGQADSAEQIATTTAAPPDTSAAVPKKVVPDVLPRQAQQTAGHLPPPG</sequence>
<dbReference type="AlphaFoldDB" id="A0A1D3DLR3"/>
<dbReference type="eggNOG" id="COG5412">
    <property type="taxonomic scope" value="Bacteria"/>
</dbReference>
<protein>
    <submittedName>
        <fullName evidence="2">Uncharacterized protein</fullName>
    </submittedName>
</protein>
<reference evidence="2 3" key="1">
    <citation type="journal article" date="2013" name="Genome Announc.">
        <title>Genome Sequence of Streptomyces violaceusniger Strain SPC6, a Halotolerant Streptomycete That Exhibits Rapid Growth and Development.</title>
        <authorList>
            <person name="Chen X."/>
            <person name="Zhang B."/>
            <person name="Zhang W."/>
            <person name="Wu X."/>
            <person name="Zhang M."/>
            <person name="Chen T."/>
            <person name="Liu G."/>
            <person name="Dyson P."/>
        </authorList>
    </citation>
    <scope>NUCLEOTIDE SEQUENCE [LARGE SCALE GENOMIC DNA]</scope>
    <source>
        <strain evidence="2 3">SPC6</strain>
    </source>
</reference>
<feature type="compositionally biased region" description="Basic and acidic residues" evidence="1">
    <location>
        <begin position="72"/>
        <end position="102"/>
    </location>
</feature>
<feature type="compositionally biased region" description="Low complexity" evidence="1">
    <location>
        <begin position="114"/>
        <end position="128"/>
    </location>
</feature>
<dbReference type="STRING" id="1306406.J116_000925"/>
<dbReference type="EMBL" id="ASHX02000001">
    <property type="protein sequence ID" value="OEJ93256.1"/>
    <property type="molecule type" value="Genomic_DNA"/>
</dbReference>
<proteinExistence type="predicted"/>
<comment type="caution">
    <text evidence="2">The sequence shown here is derived from an EMBL/GenBank/DDBJ whole genome shotgun (WGS) entry which is preliminary data.</text>
</comment>
<feature type="region of interest" description="Disordered" evidence="1">
    <location>
        <begin position="72"/>
        <end position="151"/>
    </location>
</feature>
<accession>A0A1D3DLR3</accession>
<name>A0A1D3DLR3_9ACTN</name>